<organism evidence="1 2">
    <name type="scientific">Deinococcus navajonensis</name>
    <dbReference type="NCBI Taxonomy" id="309884"/>
    <lineage>
        <taxon>Bacteria</taxon>
        <taxon>Thermotogati</taxon>
        <taxon>Deinococcota</taxon>
        <taxon>Deinococci</taxon>
        <taxon>Deinococcales</taxon>
        <taxon>Deinococcaceae</taxon>
        <taxon>Deinococcus</taxon>
    </lineage>
</organism>
<evidence type="ECO:0000313" key="1">
    <source>
        <dbReference type="EMBL" id="MFC4425671.1"/>
    </source>
</evidence>
<gene>
    <name evidence="1" type="ORF">ACFOZ9_05560</name>
</gene>
<comment type="caution">
    <text evidence="1">The sequence shown here is derived from an EMBL/GenBank/DDBJ whole genome shotgun (WGS) entry which is preliminary data.</text>
</comment>
<dbReference type="RefSeq" id="WP_380037289.1">
    <property type="nucleotide sequence ID" value="NZ_JBHSEH010000005.1"/>
</dbReference>
<accession>A0ABV8XJ95</accession>
<dbReference type="EMBL" id="JBHSEH010000005">
    <property type="protein sequence ID" value="MFC4425671.1"/>
    <property type="molecule type" value="Genomic_DNA"/>
</dbReference>
<protein>
    <submittedName>
        <fullName evidence="1">Uncharacterized protein</fullName>
    </submittedName>
</protein>
<keyword evidence="2" id="KW-1185">Reference proteome</keyword>
<reference evidence="2" key="1">
    <citation type="journal article" date="2019" name="Int. J. Syst. Evol. Microbiol.">
        <title>The Global Catalogue of Microorganisms (GCM) 10K type strain sequencing project: providing services to taxonomists for standard genome sequencing and annotation.</title>
        <authorList>
            <consortium name="The Broad Institute Genomics Platform"/>
            <consortium name="The Broad Institute Genome Sequencing Center for Infectious Disease"/>
            <person name="Wu L."/>
            <person name="Ma J."/>
        </authorList>
    </citation>
    <scope>NUCLEOTIDE SEQUENCE [LARGE SCALE GENOMIC DNA]</scope>
    <source>
        <strain evidence="2">CCUG 56029</strain>
    </source>
</reference>
<name>A0ABV8XJ95_9DEIO</name>
<proteinExistence type="predicted"/>
<sequence>MEPKPPQDAFVHGILAAPSITSPALKELESR</sequence>
<evidence type="ECO:0000313" key="2">
    <source>
        <dbReference type="Proteomes" id="UP001595998"/>
    </source>
</evidence>
<dbReference type="Proteomes" id="UP001595998">
    <property type="component" value="Unassembled WGS sequence"/>
</dbReference>